<dbReference type="Gene3D" id="2.170.130.10">
    <property type="entry name" value="TonB-dependent receptor, plug domain"/>
    <property type="match status" value="1"/>
</dbReference>
<dbReference type="InterPro" id="IPR011276">
    <property type="entry name" value="TonB_haem/Hb_rcpt"/>
</dbReference>
<dbReference type="InterPro" id="IPR036942">
    <property type="entry name" value="Beta-barrel_TonB_sf"/>
</dbReference>
<evidence type="ECO:0000256" key="5">
    <source>
        <dbReference type="ARBA" id="ARBA00022692"/>
    </source>
</evidence>
<dbReference type="Gene3D" id="2.40.170.20">
    <property type="entry name" value="TonB-dependent receptor, beta-barrel domain"/>
    <property type="match status" value="1"/>
</dbReference>
<keyword evidence="5 10" id="KW-0812">Transmembrane</keyword>
<evidence type="ECO:0000256" key="4">
    <source>
        <dbReference type="ARBA" id="ARBA00022452"/>
    </source>
</evidence>
<comment type="similarity">
    <text evidence="2 10 12">Belongs to the TonB-dependent receptor family.</text>
</comment>
<organism evidence="16 17">
    <name type="scientific">Vibrio rotiferianus</name>
    <dbReference type="NCBI Taxonomy" id="190895"/>
    <lineage>
        <taxon>Bacteria</taxon>
        <taxon>Pseudomonadati</taxon>
        <taxon>Pseudomonadota</taxon>
        <taxon>Gammaproteobacteria</taxon>
        <taxon>Vibrionales</taxon>
        <taxon>Vibrionaceae</taxon>
        <taxon>Vibrio</taxon>
    </lineage>
</organism>
<dbReference type="RefSeq" id="WP_138955123.1">
    <property type="nucleotide sequence ID" value="NZ_AP019799.1"/>
</dbReference>
<dbReference type="GO" id="GO:0009279">
    <property type="term" value="C:cell outer membrane"/>
    <property type="evidence" value="ECO:0007669"/>
    <property type="project" value="UniProtKB-SubCell"/>
</dbReference>
<keyword evidence="4 10" id="KW-1134">Transmembrane beta strand</keyword>
<keyword evidence="16" id="KW-0675">Receptor</keyword>
<evidence type="ECO:0000256" key="2">
    <source>
        <dbReference type="ARBA" id="ARBA00009810"/>
    </source>
</evidence>
<dbReference type="CDD" id="cd01347">
    <property type="entry name" value="ligand_gated_channel"/>
    <property type="match status" value="1"/>
</dbReference>
<comment type="subcellular location">
    <subcellularLocation>
        <location evidence="1 10">Cell outer membrane</location>
        <topology evidence="1 10">Multi-pass membrane protein</topology>
    </subcellularLocation>
</comment>
<feature type="domain" description="TonB-dependent receptor-like beta-barrel" evidence="14">
    <location>
        <begin position="206"/>
        <end position="658"/>
    </location>
</feature>
<dbReference type="InterPro" id="IPR037066">
    <property type="entry name" value="Plug_dom_sf"/>
</dbReference>
<dbReference type="GO" id="GO:0044718">
    <property type="term" value="P:siderophore transmembrane transport"/>
    <property type="evidence" value="ECO:0007669"/>
    <property type="project" value="TreeGrafter"/>
</dbReference>
<keyword evidence="3 10" id="KW-0813">Transport</keyword>
<dbReference type="Pfam" id="PF07715">
    <property type="entry name" value="Plug"/>
    <property type="match status" value="1"/>
</dbReference>
<keyword evidence="6 13" id="KW-0732">Signal</keyword>
<evidence type="ECO:0000256" key="7">
    <source>
        <dbReference type="ARBA" id="ARBA00023077"/>
    </source>
</evidence>
<feature type="short sequence motif" description="TonB C-terminal box" evidence="11">
    <location>
        <begin position="675"/>
        <end position="692"/>
    </location>
</feature>
<evidence type="ECO:0000256" key="13">
    <source>
        <dbReference type="SAM" id="SignalP"/>
    </source>
</evidence>
<dbReference type="InterPro" id="IPR010917">
    <property type="entry name" value="TonB_rcpt_CS"/>
</dbReference>
<feature type="chain" id="PRO_5021735007" evidence="13">
    <location>
        <begin position="24"/>
        <end position="692"/>
    </location>
</feature>
<proteinExistence type="inferred from homology"/>
<reference evidence="17" key="1">
    <citation type="submission" date="2019-07" db="EMBL/GenBank/DDBJ databases">
        <title>Complete Genome Sequences of Vibrion rotiferianus strain AM7.</title>
        <authorList>
            <person name="Miyazaki K."/>
            <person name="Wiseschart A."/>
            <person name="Pootanakit K."/>
            <person name="Ishimori K."/>
            <person name="Kitahara K."/>
        </authorList>
    </citation>
    <scope>NUCLEOTIDE SEQUENCE [LARGE SCALE GENOMIC DNA]</scope>
    <source>
        <strain evidence="17">AM7</strain>
    </source>
</reference>
<evidence type="ECO:0000256" key="3">
    <source>
        <dbReference type="ARBA" id="ARBA00022448"/>
    </source>
</evidence>
<name>A0A510IE99_9VIBR</name>
<feature type="domain" description="TonB-dependent receptor plug" evidence="15">
    <location>
        <begin position="47"/>
        <end position="140"/>
    </location>
</feature>
<dbReference type="NCBIfam" id="TIGR01785">
    <property type="entry name" value="TonB-hemin"/>
    <property type="match status" value="1"/>
</dbReference>
<gene>
    <name evidence="16" type="primary">hmuA</name>
    <name evidence="16" type="ORF">VroAM7_46920</name>
</gene>
<evidence type="ECO:0000256" key="6">
    <source>
        <dbReference type="ARBA" id="ARBA00022729"/>
    </source>
</evidence>
<evidence type="ECO:0000256" key="11">
    <source>
        <dbReference type="PROSITE-ProRule" id="PRU10144"/>
    </source>
</evidence>
<dbReference type="SUPFAM" id="SSF56935">
    <property type="entry name" value="Porins"/>
    <property type="match status" value="1"/>
</dbReference>
<keyword evidence="8 10" id="KW-0472">Membrane</keyword>
<keyword evidence="9 10" id="KW-0998">Cell outer membrane</keyword>
<protein>
    <submittedName>
        <fullName evidence="16">TonB-dependent receptor</fullName>
    </submittedName>
</protein>
<feature type="signal peptide" evidence="13">
    <location>
        <begin position="1"/>
        <end position="23"/>
    </location>
</feature>
<evidence type="ECO:0000256" key="12">
    <source>
        <dbReference type="RuleBase" id="RU003357"/>
    </source>
</evidence>
<evidence type="ECO:0000256" key="10">
    <source>
        <dbReference type="PROSITE-ProRule" id="PRU01360"/>
    </source>
</evidence>
<dbReference type="PANTHER" id="PTHR30069:SF41">
    <property type="entry name" value="HEME_HEMOPEXIN UTILIZATION PROTEIN C"/>
    <property type="match status" value="1"/>
</dbReference>
<dbReference type="InterPro" id="IPR039426">
    <property type="entry name" value="TonB-dep_rcpt-like"/>
</dbReference>
<sequence length="692" mass="77005">MKPSLLASQVSLVLFGTISSVHAHENHNHDVYQLNTVTVLGSPVSELEDSTQSGETINREELQVKSPISLVDALKNSPNVWVEGGPNPMVRNISIRGLGPDHTYVEVDGARQTFSHSKKGTLAVNPELLSSLEVINGTSSGAAAGAIKASFIDANTLLKSGDDFGALLKTSYRTNSNQQSITASVFSESNGFDWLLAVSDNQQDPYRIGGGYQADGSDSYYKNEAAQTSYLFNGGYDFSDSERLAINYYFDESSWNQVRQDFGLNTRDYTSASMVYTSAFPDNPWLDITANIYMNNVDTLTNEYSDASESQLTDVQDITDDSYGLSVSNNSSTDLSWSELVLHYGASAHFTTHKGNVRTYENDQWVDESATNEPSAKSNLYGVWLNSQFYFDNGLEISPKLRYDQFYVESSNAILNGDPILRDGRTEDQWSFGLRAEYEIFEQFSVFAAFDEALTPPRLSQLFTSGRGFKPNPNLKSERSQNKEIGGIYLVDNLLSHSDVLKLKANIFQNDIKDYIGTDYSDPAYKDGVKVNRDDVRLTGGELIGEYQREQWVATLSYSMTIGKDQKTDLYLSDMPSDKLVATFDHNVSNEWMLGTAITHAFKLHRVPTASVSTGGVLEPIEKEKQDSVPSWTTVDLYAEYVPQHLSDLTLTASVTNLFDEAYALKNDSRADTKAEYYEEGRSINLNIAYQF</sequence>
<evidence type="ECO:0000313" key="16">
    <source>
        <dbReference type="EMBL" id="BBL92039.1"/>
    </source>
</evidence>
<dbReference type="Pfam" id="PF00593">
    <property type="entry name" value="TonB_dep_Rec_b-barrel"/>
    <property type="match status" value="1"/>
</dbReference>
<dbReference type="GO" id="GO:0015232">
    <property type="term" value="F:heme transmembrane transporter activity"/>
    <property type="evidence" value="ECO:0007669"/>
    <property type="project" value="InterPro"/>
</dbReference>
<keyword evidence="7 12" id="KW-0798">TonB box</keyword>
<dbReference type="InterPro" id="IPR012910">
    <property type="entry name" value="Plug_dom"/>
</dbReference>
<dbReference type="GO" id="GO:0015344">
    <property type="term" value="F:siderophore uptake transmembrane transporter activity"/>
    <property type="evidence" value="ECO:0007669"/>
    <property type="project" value="TreeGrafter"/>
</dbReference>
<evidence type="ECO:0000256" key="1">
    <source>
        <dbReference type="ARBA" id="ARBA00004571"/>
    </source>
</evidence>
<dbReference type="PANTHER" id="PTHR30069">
    <property type="entry name" value="TONB-DEPENDENT OUTER MEMBRANE RECEPTOR"/>
    <property type="match status" value="1"/>
</dbReference>
<evidence type="ECO:0000256" key="8">
    <source>
        <dbReference type="ARBA" id="ARBA00023136"/>
    </source>
</evidence>
<evidence type="ECO:0000259" key="14">
    <source>
        <dbReference type="Pfam" id="PF00593"/>
    </source>
</evidence>
<evidence type="ECO:0000256" key="9">
    <source>
        <dbReference type="ARBA" id="ARBA00023237"/>
    </source>
</evidence>
<dbReference type="Proteomes" id="UP000315115">
    <property type="component" value="Chromosome 2"/>
</dbReference>
<evidence type="ECO:0000259" key="15">
    <source>
        <dbReference type="Pfam" id="PF07715"/>
    </source>
</evidence>
<evidence type="ECO:0000313" key="17">
    <source>
        <dbReference type="Proteomes" id="UP000315115"/>
    </source>
</evidence>
<dbReference type="AlphaFoldDB" id="A0A510IE99"/>
<dbReference type="PROSITE" id="PS52016">
    <property type="entry name" value="TONB_DEPENDENT_REC_3"/>
    <property type="match status" value="1"/>
</dbReference>
<dbReference type="EMBL" id="AP019799">
    <property type="protein sequence ID" value="BBL92039.1"/>
    <property type="molecule type" value="Genomic_DNA"/>
</dbReference>
<accession>A0A510IE99</accession>
<dbReference type="PROSITE" id="PS01156">
    <property type="entry name" value="TONB_DEPENDENT_REC_2"/>
    <property type="match status" value="1"/>
</dbReference>
<dbReference type="InterPro" id="IPR000531">
    <property type="entry name" value="Beta-barrel_TonB"/>
</dbReference>